<reference evidence="2" key="1">
    <citation type="journal article" date="2013" name="Curr. Biol.">
        <title>Colponemids represent multiple ancient alveolate lineages.</title>
        <authorList>
            <person name="Janouskovec J."/>
            <person name="Tikhonenkov D.V."/>
            <person name="Mikhailov K.V."/>
            <person name="Simdyanov T.G."/>
            <person name="Aleoshin V.V."/>
            <person name="Mylnikov A.P."/>
            <person name="Keeling P.J."/>
        </authorList>
    </citation>
    <scope>NUCLEOTIDE SEQUENCE</scope>
    <source>
        <strain evidence="2">Colp-5</strain>
    </source>
</reference>
<keyword evidence="2" id="KW-0496">Mitochondrion</keyword>
<reference evidence="2" key="2">
    <citation type="journal article" date="2014" name="PLoS ONE">
        <title>Description of Colponema vietnamica sp.n. and Acavomonas peruviana n. gen. n. sp., two new alveolate phyla (Colponemidia nom. nov. and Acavomonidia nom. nov.) and their contributions to reconstructing the ancestral state of alveolates and eukaryotes.</title>
        <authorList>
            <person name="Tikhonenkov D.V."/>
            <person name="Janouskovec J."/>
            <person name="Mylnikov A.P."/>
            <person name="Mikhailov K.V."/>
            <person name="Simdyanov T.G."/>
            <person name="Aleoshin V.V."/>
            <person name="Keeling P.J."/>
        </authorList>
    </citation>
    <scope>NUCLEOTIDE SEQUENCE</scope>
    <source>
        <strain evidence="2">Colp-5</strain>
    </source>
</reference>
<sequence>MTYLMLWNSSYKNTFFIYYYSFEFILSSIKNILKYYTYFGNYCLICFSLVFKDFYVFSNFFKHYIKLSLINNINFFYFYFLNSFYGFVFQSKYKGSGFDINHVDDKLVFVGSSIDLNNFFYFVNFKKNFFSFFFYDFYSGSFYSNKNFKDFVVNPYTGKGLYVLGKKYIIKIRKKDKSL</sequence>
<organism evidence="2">
    <name type="scientific">Acavomonas peruviana</name>
    <dbReference type="NCBI Taxonomy" id="1542312"/>
    <lineage>
        <taxon>Eukaryota</taxon>
        <taxon>Sar</taxon>
        <taxon>Alveolata</taxon>
        <taxon>Colponemida</taxon>
        <taxon>Acavomonidia</taxon>
        <taxon>Acavomonas</taxon>
    </lineage>
</organism>
<keyword evidence="1" id="KW-0472">Membrane</keyword>
<keyword evidence="1" id="KW-0812">Transmembrane</keyword>
<proteinExistence type="predicted"/>
<keyword evidence="2" id="KW-0689">Ribosomal protein</keyword>
<feature type="transmembrane region" description="Helical" evidence="1">
    <location>
        <begin position="69"/>
        <end position="87"/>
    </location>
</feature>
<feature type="transmembrane region" description="Helical" evidence="1">
    <location>
        <begin position="15"/>
        <end position="33"/>
    </location>
</feature>
<protein>
    <submittedName>
        <fullName evidence="2">Ribosomal protein L6</fullName>
    </submittedName>
</protein>
<dbReference type="AlphaFoldDB" id="V5KV69"/>
<evidence type="ECO:0000313" key="2">
    <source>
        <dbReference type="EMBL" id="AHA41660.1"/>
    </source>
</evidence>
<geneLocation type="mitochondrion" evidence="2"/>
<dbReference type="GO" id="GO:0005840">
    <property type="term" value="C:ribosome"/>
    <property type="evidence" value="ECO:0007669"/>
    <property type="project" value="UniProtKB-KW"/>
</dbReference>
<gene>
    <name evidence="2" type="primary">rpl6</name>
</gene>
<evidence type="ECO:0000256" key="1">
    <source>
        <dbReference type="SAM" id="Phobius"/>
    </source>
</evidence>
<name>V5KV69_9ALVE</name>
<feature type="transmembrane region" description="Helical" evidence="1">
    <location>
        <begin position="39"/>
        <end position="57"/>
    </location>
</feature>
<accession>V5KV69</accession>
<keyword evidence="1" id="KW-1133">Transmembrane helix</keyword>
<dbReference type="EMBL" id="KF651061">
    <property type="protein sequence ID" value="AHA41660.1"/>
    <property type="molecule type" value="Genomic_DNA"/>
</dbReference>
<keyword evidence="2" id="KW-0687">Ribonucleoprotein</keyword>